<name>A0A0F4Z9S2_9PEZI</name>
<keyword evidence="4" id="KW-1185">Reference proteome</keyword>
<reference evidence="3 4" key="1">
    <citation type="submission" date="2015-03" db="EMBL/GenBank/DDBJ databases">
        <authorList>
            <person name="Radwan O."/>
            <person name="Al-Naeli F.A."/>
            <person name="Rendon G.A."/>
            <person name="Fields C."/>
        </authorList>
    </citation>
    <scope>NUCLEOTIDE SEQUENCE [LARGE SCALE GENOMIC DNA]</scope>
    <source>
        <strain evidence="3">CR-DP1</strain>
    </source>
</reference>
<accession>A0A0F4Z9S2</accession>
<dbReference type="PROSITE" id="PS50815">
    <property type="entry name" value="HORMA"/>
    <property type="match status" value="1"/>
</dbReference>
<sequence>MADRDTTPISISTANALLGAWSDFLTIALHTLLYHRGIYPRRTFLTARAFGAVVHQSRHPRVISWIRTAVEAVKEQIRTGAVERVVLVLYSPIPLAPTTPQPSVSIAIPTEPNGSVSTLKTPARKNTQRTPTSILKKPNTIATPRTGAQRTPAVAERWVFSTSMFPIFPVTAAPAAAAADFDAAEDTAEDVAEAVAEQINWVDIDEQLRAALQRISHAADKLQPLGEGATFTLAVEMREDAPAPVGHPQPWIPSEFNSQASGPINTTNTVPIRSVTAGLLFFECWIEQANSS</sequence>
<dbReference type="OrthoDB" id="21254at2759"/>
<dbReference type="Gene3D" id="3.30.900.10">
    <property type="entry name" value="HORMA domain"/>
    <property type="match status" value="1"/>
</dbReference>
<feature type="domain" description="HORMA" evidence="2">
    <location>
        <begin position="15"/>
        <end position="286"/>
    </location>
</feature>
<evidence type="ECO:0000313" key="3">
    <source>
        <dbReference type="EMBL" id="KKA27282.1"/>
    </source>
</evidence>
<protein>
    <recommendedName>
        <fullName evidence="2">HORMA domain-containing protein</fullName>
    </recommendedName>
</protein>
<dbReference type="Proteomes" id="UP000033483">
    <property type="component" value="Unassembled WGS sequence"/>
</dbReference>
<dbReference type="EMBL" id="LAEV01001794">
    <property type="protein sequence ID" value="KKA27282.1"/>
    <property type="molecule type" value="Genomic_DNA"/>
</dbReference>
<organism evidence="3 4">
    <name type="scientific">Thielaviopsis punctulata</name>
    <dbReference type="NCBI Taxonomy" id="72032"/>
    <lineage>
        <taxon>Eukaryota</taxon>
        <taxon>Fungi</taxon>
        <taxon>Dikarya</taxon>
        <taxon>Ascomycota</taxon>
        <taxon>Pezizomycotina</taxon>
        <taxon>Sordariomycetes</taxon>
        <taxon>Hypocreomycetidae</taxon>
        <taxon>Microascales</taxon>
        <taxon>Ceratocystidaceae</taxon>
        <taxon>Thielaviopsis</taxon>
    </lineage>
</organism>
<dbReference type="PANTHER" id="PTHR11842">
    <property type="entry name" value="MITOTIC SPINDLE ASSEMBLY CHECKPOINT PROTEIN MAD2"/>
    <property type="match status" value="1"/>
</dbReference>
<proteinExistence type="inferred from homology"/>
<evidence type="ECO:0000313" key="4">
    <source>
        <dbReference type="Proteomes" id="UP000033483"/>
    </source>
</evidence>
<dbReference type="AlphaFoldDB" id="A0A0F4Z9S2"/>
<dbReference type="InterPro" id="IPR036570">
    <property type="entry name" value="HORMA_dom_sf"/>
</dbReference>
<gene>
    <name evidence="3" type="ORF">TD95_003475</name>
</gene>
<dbReference type="PANTHER" id="PTHR11842:SF10">
    <property type="entry name" value="MITOTIC SPINDLE ASSEMBLY CHECKPOINT PROTEIN MAD2B"/>
    <property type="match status" value="1"/>
</dbReference>
<comment type="similarity">
    <text evidence="1">Belongs to the MAD2 family.</text>
</comment>
<dbReference type="InterPro" id="IPR045091">
    <property type="entry name" value="Mad2-like"/>
</dbReference>
<dbReference type="GO" id="GO:0016035">
    <property type="term" value="C:zeta DNA polymerase complex"/>
    <property type="evidence" value="ECO:0007669"/>
    <property type="project" value="TreeGrafter"/>
</dbReference>
<evidence type="ECO:0000256" key="1">
    <source>
        <dbReference type="ARBA" id="ARBA00010348"/>
    </source>
</evidence>
<comment type="caution">
    <text evidence="3">The sequence shown here is derived from an EMBL/GenBank/DDBJ whole genome shotgun (WGS) entry which is preliminary data.</text>
</comment>
<evidence type="ECO:0000259" key="2">
    <source>
        <dbReference type="PROSITE" id="PS50815"/>
    </source>
</evidence>
<dbReference type="InterPro" id="IPR003511">
    <property type="entry name" value="HORMA_dom"/>
</dbReference>
<dbReference type="SUPFAM" id="SSF56019">
    <property type="entry name" value="The spindle assembly checkpoint protein mad2"/>
    <property type="match status" value="1"/>
</dbReference>